<sequence>AMGLLNSNKDRLYVAVFYSKGEDAYHWALLVSPKAEEDASKASTQYHVTNKLLLRGGALRATWEYEKQAVAADPTGSDGVKPFVRILIGKLKKAKAQFEASVEKVEIVQDNPEWADRSWIKAALARLQKDGILGDSSVRDWAKIEKESLSYADKKKAEGRFESWTGKAPTYDLVSKHETVK</sequence>
<dbReference type="AlphaFoldDB" id="A0A2N3N1J4"/>
<dbReference type="InterPro" id="IPR054208">
    <property type="entry name" value="DUF6914"/>
</dbReference>
<accession>A0A2N3N1J4</accession>
<dbReference type="VEuPathDB" id="FungiDB:jhhlp_007029"/>
<reference evidence="1 2" key="1">
    <citation type="journal article" date="2017" name="G3 (Bethesda)">
        <title>First Draft Genome Sequence of the Pathogenic Fungus Lomentospora prolificans (Formerly Scedosporium prolificans).</title>
        <authorList>
            <person name="Luo R."/>
            <person name="Zimin A."/>
            <person name="Workman R."/>
            <person name="Fan Y."/>
            <person name="Pertea G."/>
            <person name="Grossman N."/>
            <person name="Wear M.P."/>
            <person name="Jia B."/>
            <person name="Miller H."/>
            <person name="Casadevall A."/>
            <person name="Timp W."/>
            <person name="Zhang S.X."/>
            <person name="Salzberg S.L."/>
        </authorList>
    </citation>
    <scope>NUCLEOTIDE SEQUENCE [LARGE SCALE GENOMIC DNA]</scope>
    <source>
        <strain evidence="1 2">JHH-5317</strain>
    </source>
</reference>
<protein>
    <submittedName>
        <fullName evidence="1">Uncharacterized protein</fullName>
    </submittedName>
</protein>
<dbReference type="OrthoDB" id="2679825at2759"/>
<keyword evidence="2" id="KW-1185">Reference proteome</keyword>
<dbReference type="Pfam" id="PF21858">
    <property type="entry name" value="DUF6914"/>
    <property type="match status" value="1"/>
</dbReference>
<proteinExistence type="predicted"/>
<feature type="non-terminal residue" evidence="1">
    <location>
        <position position="1"/>
    </location>
</feature>
<organism evidence="1 2">
    <name type="scientific">Lomentospora prolificans</name>
    <dbReference type="NCBI Taxonomy" id="41688"/>
    <lineage>
        <taxon>Eukaryota</taxon>
        <taxon>Fungi</taxon>
        <taxon>Dikarya</taxon>
        <taxon>Ascomycota</taxon>
        <taxon>Pezizomycotina</taxon>
        <taxon>Sordariomycetes</taxon>
        <taxon>Hypocreomycetidae</taxon>
        <taxon>Microascales</taxon>
        <taxon>Microascaceae</taxon>
        <taxon>Lomentospora</taxon>
    </lineage>
</organism>
<gene>
    <name evidence="1" type="ORF">jhhlp_007029</name>
</gene>
<name>A0A2N3N1J4_9PEZI</name>
<dbReference type="EMBL" id="NLAX01001034">
    <property type="protein sequence ID" value="PKS06281.1"/>
    <property type="molecule type" value="Genomic_DNA"/>
</dbReference>
<comment type="caution">
    <text evidence="1">The sequence shown here is derived from an EMBL/GenBank/DDBJ whole genome shotgun (WGS) entry which is preliminary data.</text>
</comment>
<evidence type="ECO:0000313" key="1">
    <source>
        <dbReference type="EMBL" id="PKS06281.1"/>
    </source>
</evidence>
<dbReference type="InParanoid" id="A0A2N3N1J4"/>
<dbReference type="Proteomes" id="UP000233524">
    <property type="component" value="Unassembled WGS sequence"/>
</dbReference>
<evidence type="ECO:0000313" key="2">
    <source>
        <dbReference type="Proteomes" id="UP000233524"/>
    </source>
</evidence>